<dbReference type="RefSeq" id="WP_260594535.1">
    <property type="nucleotide sequence ID" value="NZ_CP104003.1"/>
</dbReference>
<evidence type="ECO:0000256" key="3">
    <source>
        <dbReference type="ARBA" id="ARBA00023002"/>
    </source>
</evidence>
<proteinExistence type="inferred from homology"/>
<evidence type="ECO:0000256" key="1">
    <source>
        <dbReference type="ARBA" id="ARBA00007661"/>
    </source>
</evidence>
<organism evidence="6 7">
    <name type="scientific">Salinirubellus salinus</name>
    <dbReference type="NCBI Taxonomy" id="1364945"/>
    <lineage>
        <taxon>Archaea</taxon>
        <taxon>Methanobacteriati</taxon>
        <taxon>Methanobacteriota</taxon>
        <taxon>Stenosarchaea group</taxon>
        <taxon>Halobacteria</taxon>
        <taxon>Halobacteriales</taxon>
        <taxon>Natronomonadaceae</taxon>
        <taxon>Salinirubellus</taxon>
    </lineage>
</organism>
<keyword evidence="3 5" id="KW-0560">Oxidoreductase</keyword>
<dbReference type="Proteomes" id="UP001057580">
    <property type="component" value="Chromosome"/>
</dbReference>
<keyword evidence="7" id="KW-1185">Reference proteome</keyword>
<evidence type="ECO:0000256" key="4">
    <source>
        <dbReference type="ARBA" id="ARBA00049903"/>
    </source>
</evidence>
<dbReference type="NCBIfam" id="TIGR00533">
    <property type="entry name" value="HMG_CoA_R_NADP"/>
    <property type="match status" value="1"/>
</dbReference>
<comment type="catalytic activity">
    <reaction evidence="4 5">
        <text>(R)-mevalonate + 2 NADP(+) + CoA = (3S)-3-hydroxy-3-methylglutaryl-CoA + 2 NADPH + 2 H(+)</text>
        <dbReference type="Rhea" id="RHEA:15989"/>
        <dbReference type="ChEBI" id="CHEBI:15378"/>
        <dbReference type="ChEBI" id="CHEBI:36464"/>
        <dbReference type="ChEBI" id="CHEBI:43074"/>
        <dbReference type="ChEBI" id="CHEBI:57287"/>
        <dbReference type="ChEBI" id="CHEBI:57783"/>
        <dbReference type="ChEBI" id="CHEBI:58349"/>
        <dbReference type="EC" id="1.1.1.34"/>
    </reaction>
</comment>
<dbReference type="SUPFAM" id="SSF56542">
    <property type="entry name" value="Substrate-binding domain of HMG-CoA reductase"/>
    <property type="match status" value="1"/>
</dbReference>
<dbReference type="Gene3D" id="3.30.70.420">
    <property type="entry name" value="Hydroxymethylglutaryl-CoA reductase, class I/II, NAD/NADP-binding domain"/>
    <property type="match status" value="1"/>
</dbReference>
<accession>A0A9E7R683</accession>
<gene>
    <name evidence="6" type="primary">hmgA</name>
    <name evidence="6" type="ORF">N0B31_03920</name>
</gene>
<dbReference type="SUPFAM" id="SSF55035">
    <property type="entry name" value="NAD-binding domain of HMG-CoA reductase"/>
    <property type="match status" value="1"/>
</dbReference>
<evidence type="ECO:0000256" key="5">
    <source>
        <dbReference type="RuleBase" id="RU361219"/>
    </source>
</evidence>
<evidence type="ECO:0000313" key="7">
    <source>
        <dbReference type="Proteomes" id="UP001057580"/>
    </source>
</evidence>
<dbReference type="InterPro" id="IPR002202">
    <property type="entry name" value="HMG_CoA_Rdtase"/>
</dbReference>
<dbReference type="PRINTS" id="PR00071">
    <property type="entry name" value="HMGCOARDTASE"/>
</dbReference>
<sequence length="407" mass="41664">MTDTDADAAELAERVRDGDLRLHELEAHADADTAAAARRRLLETETGADLSTSGAYAFDAAVADSAIENMVGATQVPLGIVGPIEVDGGAVTDTKWLPLATTEGALLASVNRGVSATRKAGGATARVLKSKMTRAPVFKVRDVAEAGEVVSWVRENEAHLREAAESTTSHGELLEVTPYVVGDNVFLRFGYDTKDAMGMNMATIATQEACEVVEAETPADLVALSGNLCTDKKPAAINAVEGRGRTVSADVEIPREVVESVFKTTPEAMAEANTRKNLVGSAKAGSLGFNAQAANVVAAAFLALGQDIAQVVEGSNAITTMDVRDGSLYASVTLASLEVGTVGGGTKLPTQAEALDVVGVRGGGDPAGSNADALAEVIAVAALGGELSLVGALSASHLASAHEELGR</sequence>
<dbReference type="EC" id="1.1.1.34" evidence="5"/>
<evidence type="ECO:0000256" key="2">
    <source>
        <dbReference type="ARBA" id="ARBA00022857"/>
    </source>
</evidence>
<dbReference type="GO" id="GO:0015936">
    <property type="term" value="P:coenzyme A metabolic process"/>
    <property type="evidence" value="ECO:0007669"/>
    <property type="project" value="InterPro"/>
</dbReference>
<dbReference type="InterPro" id="IPR009029">
    <property type="entry name" value="HMG_CoA_Rdtase_sub-bd_dom_sf"/>
</dbReference>
<dbReference type="InterPro" id="IPR004554">
    <property type="entry name" value="HMG_CoA_Rdtase_eu_arc"/>
</dbReference>
<keyword evidence="2 5" id="KW-0521">NADP</keyword>
<dbReference type="InterPro" id="IPR023076">
    <property type="entry name" value="HMG_CoA_Rdtase_CS"/>
</dbReference>
<dbReference type="PANTHER" id="PTHR10572:SF24">
    <property type="entry name" value="3-HYDROXY-3-METHYLGLUTARYL-COENZYME A REDUCTASE"/>
    <property type="match status" value="1"/>
</dbReference>
<dbReference type="PROSITE" id="PS00318">
    <property type="entry name" value="HMG_COA_REDUCTASE_2"/>
    <property type="match status" value="1"/>
</dbReference>
<dbReference type="KEGG" id="ssai:N0B31_03920"/>
<dbReference type="GO" id="GO:0016126">
    <property type="term" value="P:sterol biosynthetic process"/>
    <property type="evidence" value="ECO:0007669"/>
    <property type="project" value="TreeGrafter"/>
</dbReference>
<dbReference type="InterPro" id="IPR009023">
    <property type="entry name" value="HMG_CoA_Rdtase_NAD(P)-bd_sf"/>
</dbReference>
<dbReference type="InterPro" id="IPR023074">
    <property type="entry name" value="HMG_CoA_Rdtase_cat_sf"/>
</dbReference>
<dbReference type="GO" id="GO:0008299">
    <property type="term" value="P:isoprenoid biosynthetic process"/>
    <property type="evidence" value="ECO:0007669"/>
    <property type="project" value="InterPro"/>
</dbReference>
<name>A0A9E7R683_9EURY</name>
<dbReference type="Pfam" id="PF00368">
    <property type="entry name" value="HMG-CoA_red"/>
    <property type="match status" value="1"/>
</dbReference>
<dbReference type="CDD" id="cd00643">
    <property type="entry name" value="HMG-CoA_reductase_classI"/>
    <property type="match status" value="1"/>
</dbReference>
<dbReference type="EMBL" id="CP104003">
    <property type="protein sequence ID" value="UWM55435.1"/>
    <property type="molecule type" value="Genomic_DNA"/>
</dbReference>
<comment type="pathway">
    <text evidence="5">Metabolic intermediate biosynthesis; (R)-mevalonate biosynthesis; (R)-mevalonate from acetyl-CoA: step 3/3.</text>
</comment>
<dbReference type="GO" id="GO:0004420">
    <property type="term" value="F:hydroxymethylglutaryl-CoA reductase (NADPH) activity"/>
    <property type="evidence" value="ECO:0007669"/>
    <property type="project" value="UniProtKB-EC"/>
</dbReference>
<reference evidence="6" key="1">
    <citation type="submission" date="2022-09" db="EMBL/GenBank/DDBJ databases">
        <title>Diverse halophilic archaea isolated from saline environments.</title>
        <authorList>
            <person name="Cui H.-L."/>
        </authorList>
    </citation>
    <scope>NUCLEOTIDE SEQUENCE</scope>
    <source>
        <strain evidence="6">ZS-35-S2</strain>
    </source>
</reference>
<dbReference type="PROSITE" id="PS00066">
    <property type="entry name" value="HMG_COA_REDUCTASE_1"/>
    <property type="match status" value="1"/>
</dbReference>
<protein>
    <recommendedName>
        <fullName evidence="5">3-hydroxy-3-methylglutaryl coenzyme A reductase</fullName>
        <shortName evidence="5">HMG-CoA reductase</shortName>
        <ecNumber evidence="5">1.1.1.34</ecNumber>
    </recommendedName>
</protein>
<dbReference type="PANTHER" id="PTHR10572">
    <property type="entry name" value="3-HYDROXY-3-METHYLGLUTARYL-COENZYME A REDUCTASE"/>
    <property type="match status" value="1"/>
</dbReference>
<dbReference type="FunFam" id="3.30.70.420:FF:000001">
    <property type="entry name" value="3-hydroxy-3-methylglutaryl coenzyme A reductase"/>
    <property type="match status" value="1"/>
</dbReference>
<evidence type="ECO:0000313" key="6">
    <source>
        <dbReference type="EMBL" id="UWM55435.1"/>
    </source>
</evidence>
<dbReference type="AlphaFoldDB" id="A0A9E7R683"/>
<comment type="similarity">
    <text evidence="1 5">Belongs to the HMG-CoA reductase family.</text>
</comment>
<dbReference type="PROSITE" id="PS50065">
    <property type="entry name" value="HMG_COA_REDUCTASE_4"/>
    <property type="match status" value="1"/>
</dbReference>
<dbReference type="Gene3D" id="3.90.770.10">
    <property type="entry name" value="3-hydroxy-3-methylglutaryl-coenzyme A Reductase, Chain A, domain 2"/>
    <property type="match status" value="1"/>
</dbReference>
<dbReference type="GeneID" id="74941540"/>